<dbReference type="RefSeq" id="WP_088392361.1">
    <property type="nucleotide sequence ID" value="NZ_MXPU01000004.1"/>
</dbReference>
<reference evidence="1 2" key="1">
    <citation type="submission" date="2017-03" db="EMBL/GenBank/DDBJ databases">
        <title>Genome of strain Rhizobium sp. CNPSo 668.</title>
        <authorList>
            <person name="Ribeiro R."/>
        </authorList>
    </citation>
    <scope>NUCLEOTIDE SEQUENCE [LARGE SCALE GENOMIC DNA]</scope>
    <source>
        <strain evidence="1 2">CNPSo 668</strain>
    </source>
</reference>
<accession>A0A246DZE9</accession>
<proteinExistence type="predicted"/>
<gene>
    <name evidence="1" type="ORF">B5E41_07555</name>
</gene>
<evidence type="ECO:0000313" key="1">
    <source>
        <dbReference type="EMBL" id="OWO95672.1"/>
    </source>
</evidence>
<protein>
    <submittedName>
        <fullName evidence="1">Uncharacterized protein</fullName>
    </submittedName>
</protein>
<comment type="caution">
    <text evidence="1">The sequence shown here is derived from an EMBL/GenBank/DDBJ whole genome shotgun (WGS) entry which is preliminary data.</text>
</comment>
<evidence type="ECO:0000313" key="2">
    <source>
        <dbReference type="Proteomes" id="UP000197269"/>
    </source>
</evidence>
<name>A0A246DZE9_9HYPH</name>
<organism evidence="1 2">
    <name type="scientific">Rhizobium esperanzae</name>
    <dbReference type="NCBI Taxonomy" id="1967781"/>
    <lineage>
        <taxon>Bacteria</taxon>
        <taxon>Pseudomonadati</taxon>
        <taxon>Pseudomonadota</taxon>
        <taxon>Alphaproteobacteria</taxon>
        <taxon>Hyphomicrobiales</taxon>
        <taxon>Rhizobiaceae</taxon>
        <taxon>Rhizobium/Agrobacterium group</taxon>
        <taxon>Rhizobium</taxon>
    </lineage>
</organism>
<dbReference type="AlphaFoldDB" id="A0A246DZE9"/>
<dbReference type="EMBL" id="MXPU01000004">
    <property type="protein sequence ID" value="OWO95672.1"/>
    <property type="molecule type" value="Genomic_DNA"/>
</dbReference>
<sequence length="71" mass="8203">MTYSPKDLELARRQVIVDRQMICAQQSLIEGMLTRGEPAGLAHERLVTLTEDLRNHCFHQDLIEASIRLDR</sequence>
<dbReference type="Proteomes" id="UP000197269">
    <property type="component" value="Unassembled WGS sequence"/>
</dbReference>